<evidence type="ECO:0000313" key="4">
    <source>
        <dbReference type="EMBL" id="KAK4039560.1"/>
    </source>
</evidence>
<dbReference type="Proteomes" id="UP001303115">
    <property type="component" value="Unassembled WGS sequence"/>
</dbReference>
<accession>A0AAN6SRG0</accession>
<proteinExistence type="predicted"/>
<reference evidence="5" key="1">
    <citation type="journal article" date="2023" name="Mol. Phylogenet. Evol.">
        <title>Genome-scale phylogeny and comparative genomics of the fungal order Sordariales.</title>
        <authorList>
            <person name="Hensen N."/>
            <person name="Bonometti L."/>
            <person name="Westerberg I."/>
            <person name="Brannstrom I.O."/>
            <person name="Guillou S."/>
            <person name="Cros-Aarteil S."/>
            <person name="Calhoun S."/>
            <person name="Haridas S."/>
            <person name="Kuo A."/>
            <person name="Mondo S."/>
            <person name="Pangilinan J."/>
            <person name="Riley R."/>
            <person name="LaButti K."/>
            <person name="Andreopoulos B."/>
            <person name="Lipzen A."/>
            <person name="Chen C."/>
            <person name="Yan M."/>
            <person name="Daum C."/>
            <person name="Ng V."/>
            <person name="Clum A."/>
            <person name="Steindorff A."/>
            <person name="Ohm R.A."/>
            <person name="Martin F."/>
            <person name="Silar P."/>
            <person name="Natvig D.O."/>
            <person name="Lalanne C."/>
            <person name="Gautier V."/>
            <person name="Ament-Velasquez S.L."/>
            <person name="Kruys A."/>
            <person name="Hutchinson M.I."/>
            <person name="Powell A.J."/>
            <person name="Barry K."/>
            <person name="Miller A.N."/>
            <person name="Grigoriev I.V."/>
            <person name="Debuchy R."/>
            <person name="Gladieux P."/>
            <person name="Hiltunen Thoren M."/>
            <person name="Johannesson H."/>
        </authorList>
    </citation>
    <scope>NUCLEOTIDE SEQUENCE [LARGE SCALE GENOMIC DNA]</scope>
    <source>
        <strain evidence="5">CBS 284.82</strain>
    </source>
</reference>
<feature type="compositionally biased region" description="Polar residues" evidence="2">
    <location>
        <begin position="163"/>
        <end position="185"/>
    </location>
</feature>
<feature type="compositionally biased region" description="Pro residues" evidence="2">
    <location>
        <begin position="117"/>
        <end position="129"/>
    </location>
</feature>
<dbReference type="Gene3D" id="4.10.280.10">
    <property type="entry name" value="Helix-loop-helix DNA-binding domain"/>
    <property type="match status" value="1"/>
</dbReference>
<dbReference type="InterPro" id="IPR036638">
    <property type="entry name" value="HLH_DNA-bd_sf"/>
</dbReference>
<dbReference type="AlphaFoldDB" id="A0AAN6SRG0"/>
<keyword evidence="1" id="KW-0175">Coiled coil</keyword>
<sequence>KQTYPDFSPVSFFDTEDFGTDFTSDSAASPLSPLSPALSASSFGFPATDAWTAWDSAELSPEPETLFGYQPFASCPPSNAPSSPAINPLDLAVPAPLSAHAPFFQSPQIMLATIPSQPQPAALPTPSSTPPTNDTATTKRYPSRRALKRRSASAASDDEPATKSPTLSPETTTSRRPFKDTTTPSLGPKKTAHNMIEKRYRTNLNDKITQLRDAVPSLRQMAQQKSKMADGDVDIDDLEDSGLVQSAGAKLNKATILSKATEYIRQLERRNLGLEAENGALRGRMEGLEGLLMGGTNIAGDGRGGVLGVWN</sequence>
<dbReference type="CDD" id="cd11399">
    <property type="entry name" value="bHLHzip_scHMS1_like"/>
    <property type="match status" value="1"/>
</dbReference>
<dbReference type="InterPro" id="IPR052099">
    <property type="entry name" value="Regulatory_TF_Diverse"/>
</dbReference>
<evidence type="ECO:0000256" key="2">
    <source>
        <dbReference type="SAM" id="MobiDB-lite"/>
    </source>
</evidence>
<feature type="region of interest" description="Disordered" evidence="2">
    <location>
        <begin position="117"/>
        <end position="195"/>
    </location>
</feature>
<dbReference type="InterPro" id="IPR011598">
    <property type="entry name" value="bHLH_dom"/>
</dbReference>
<dbReference type="SUPFAM" id="SSF47459">
    <property type="entry name" value="HLH, helix-loop-helix DNA-binding domain"/>
    <property type="match status" value="1"/>
</dbReference>
<dbReference type="PANTHER" id="PTHR47336:SF2">
    <property type="entry name" value="TRANSCRIPTION FACTOR HMS1-RELATED"/>
    <property type="match status" value="1"/>
</dbReference>
<feature type="non-terminal residue" evidence="4">
    <location>
        <position position="1"/>
    </location>
</feature>
<dbReference type="GO" id="GO:0046983">
    <property type="term" value="F:protein dimerization activity"/>
    <property type="evidence" value="ECO:0007669"/>
    <property type="project" value="InterPro"/>
</dbReference>
<protein>
    <submittedName>
        <fullName evidence="4">Sterol regulatory element-binding protein 1</fullName>
    </submittedName>
</protein>
<organism evidence="4 5">
    <name type="scientific">Parachaetomium inaequale</name>
    <dbReference type="NCBI Taxonomy" id="2588326"/>
    <lineage>
        <taxon>Eukaryota</taxon>
        <taxon>Fungi</taxon>
        <taxon>Dikarya</taxon>
        <taxon>Ascomycota</taxon>
        <taxon>Pezizomycotina</taxon>
        <taxon>Sordariomycetes</taxon>
        <taxon>Sordariomycetidae</taxon>
        <taxon>Sordariales</taxon>
        <taxon>Chaetomiaceae</taxon>
        <taxon>Parachaetomium</taxon>
    </lineage>
</organism>
<feature type="coiled-coil region" evidence="1">
    <location>
        <begin position="257"/>
        <end position="284"/>
    </location>
</feature>
<dbReference type="SMART" id="SM00353">
    <property type="entry name" value="HLH"/>
    <property type="match status" value="1"/>
</dbReference>
<dbReference type="PROSITE" id="PS50888">
    <property type="entry name" value="BHLH"/>
    <property type="match status" value="1"/>
</dbReference>
<keyword evidence="5" id="KW-1185">Reference proteome</keyword>
<feature type="compositionally biased region" description="Basic residues" evidence="2">
    <location>
        <begin position="141"/>
        <end position="151"/>
    </location>
</feature>
<dbReference type="Pfam" id="PF00010">
    <property type="entry name" value="HLH"/>
    <property type="match status" value="1"/>
</dbReference>
<dbReference type="PANTHER" id="PTHR47336">
    <property type="entry name" value="TRANSCRIPTION FACTOR HMS1-RELATED"/>
    <property type="match status" value="1"/>
</dbReference>
<evidence type="ECO:0000259" key="3">
    <source>
        <dbReference type="PROSITE" id="PS50888"/>
    </source>
</evidence>
<dbReference type="EMBL" id="MU854397">
    <property type="protein sequence ID" value="KAK4039560.1"/>
    <property type="molecule type" value="Genomic_DNA"/>
</dbReference>
<gene>
    <name evidence="4" type="ORF">C8A01DRAFT_16477</name>
</gene>
<feature type="domain" description="BHLH" evidence="3">
    <location>
        <begin position="188"/>
        <end position="267"/>
    </location>
</feature>
<evidence type="ECO:0000256" key="1">
    <source>
        <dbReference type="SAM" id="Coils"/>
    </source>
</evidence>
<comment type="caution">
    <text evidence="4">The sequence shown here is derived from an EMBL/GenBank/DDBJ whole genome shotgun (WGS) entry which is preliminary data.</text>
</comment>
<name>A0AAN6SRG0_9PEZI</name>
<evidence type="ECO:0000313" key="5">
    <source>
        <dbReference type="Proteomes" id="UP001303115"/>
    </source>
</evidence>